<dbReference type="Proteomes" id="UP000654918">
    <property type="component" value="Unassembled WGS sequence"/>
</dbReference>
<evidence type="ECO:0000313" key="3">
    <source>
        <dbReference type="Proteomes" id="UP000654918"/>
    </source>
</evidence>
<organism evidence="2 3">
    <name type="scientific">Colletotrichum plurivorum</name>
    <dbReference type="NCBI Taxonomy" id="2175906"/>
    <lineage>
        <taxon>Eukaryota</taxon>
        <taxon>Fungi</taxon>
        <taxon>Dikarya</taxon>
        <taxon>Ascomycota</taxon>
        <taxon>Pezizomycotina</taxon>
        <taxon>Sordariomycetes</taxon>
        <taxon>Hypocreomycetidae</taxon>
        <taxon>Glomerellales</taxon>
        <taxon>Glomerellaceae</taxon>
        <taxon>Colletotrichum</taxon>
        <taxon>Colletotrichum orchidearum species complex</taxon>
    </lineage>
</organism>
<feature type="region of interest" description="Disordered" evidence="1">
    <location>
        <begin position="130"/>
        <end position="153"/>
    </location>
</feature>
<reference evidence="2" key="1">
    <citation type="journal article" date="2020" name="Phytopathology">
        <title>Genome Sequence Resources of Colletotrichum truncatum, C. plurivorum, C. musicola, and C. sojae: Four Species Pathogenic to Soybean (Glycine max).</title>
        <authorList>
            <person name="Rogerio F."/>
            <person name="Boufleur T.R."/>
            <person name="Ciampi-Guillardi M."/>
            <person name="Sukno S.A."/>
            <person name="Thon M.R."/>
            <person name="Massola Junior N.S."/>
            <person name="Baroncelli R."/>
        </authorList>
    </citation>
    <scope>NUCLEOTIDE SEQUENCE</scope>
    <source>
        <strain evidence="2">LFN00145</strain>
    </source>
</reference>
<protein>
    <submittedName>
        <fullName evidence="2">Uncharacterized protein</fullName>
    </submittedName>
</protein>
<gene>
    <name evidence="2" type="ORF">CPLU01_02713</name>
</gene>
<accession>A0A8H6KV15</accession>
<feature type="region of interest" description="Disordered" evidence="1">
    <location>
        <begin position="40"/>
        <end position="62"/>
    </location>
</feature>
<dbReference type="EMBL" id="WIGO01000021">
    <property type="protein sequence ID" value="KAF6838105.1"/>
    <property type="molecule type" value="Genomic_DNA"/>
</dbReference>
<keyword evidence="3" id="KW-1185">Reference proteome</keyword>
<feature type="compositionally biased region" description="Low complexity" evidence="1">
    <location>
        <begin position="51"/>
        <end position="62"/>
    </location>
</feature>
<sequence length="245" mass="26356">MPRTYRRYEKGFEGSPRSSVACETVIGFGAWDWGLSVPAPSDGGSNPNGMPVSPVSSGSEPSSLSLGLPVLSSIRGRYPKGRPTEAHLNQLMLALSIPISTTCLMTGVTTCDVYRVLRYQLRAITARAGSRLAMSDDSRADPSPGLGLDVPHRSGSDAGHLELNLLFPRSPPSPTTFLPVKSGLAPHIEFRRDLLARIKQRRGEECRGPDGPQQLPVVCGVMITIKLLQRSRTQEEATGAATTLH</sequence>
<dbReference type="AlphaFoldDB" id="A0A8H6KV15"/>
<comment type="caution">
    <text evidence="2">The sequence shown here is derived from an EMBL/GenBank/DDBJ whole genome shotgun (WGS) entry which is preliminary data.</text>
</comment>
<name>A0A8H6KV15_9PEZI</name>
<evidence type="ECO:0000313" key="2">
    <source>
        <dbReference type="EMBL" id="KAF6838105.1"/>
    </source>
</evidence>
<proteinExistence type="predicted"/>
<evidence type="ECO:0000256" key="1">
    <source>
        <dbReference type="SAM" id="MobiDB-lite"/>
    </source>
</evidence>